<gene>
    <name evidence="1" type="ORF">LCGC14_1879400</name>
</gene>
<dbReference type="AlphaFoldDB" id="A0A0F9G2S2"/>
<organism evidence="1">
    <name type="scientific">marine sediment metagenome</name>
    <dbReference type="NCBI Taxonomy" id="412755"/>
    <lineage>
        <taxon>unclassified sequences</taxon>
        <taxon>metagenomes</taxon>
        <taxon>ecological metagenomes</taxon>
    </lineage>
</organism>
<name>A0A0F9G2S2_9ZZZZ</name>
<accession>A0A0F9G2S2</accession>
<reference evidence="1" key="1">
    <citation type="journal article" date="2015" name="Nature">
        <title>Complex archaea that bridge the gap between prokaryotes and eukaryotes.</title>
        <authorList>
            <person name="Spang A."/>
            <person name="Saw J.H."/>
            <person name="Jorgensen S.L."/>
            <person name="Zaremba-Niedzwiedzka K."/>
            <person name="Martijn J."/>
            <person name="Lind A.E."/>
            <person name="van Eijk R."/>
            <person name="Schleper C."/>
            <person name="Guy L."/>
            <person name="Ettema T.J."/>
        </authorList>
    </citation>
    <scope>NUCLEOTIDE SEQUENCE</scope>
</reference>
<evidence type="ECO:0000313" key="1">
    <source>
        <dbReference type="EMBL" id="KKL92968.1"/>
    </source>
</evidence>
<comment type="caution">
    <text evidence="1">The sequence shown here is derived from an EMBL/GenBank/DDBJ whole genome shotgun (WGS) entry which is preliminary data.</text>
</comment>
<sequence length="739" mass="77991">MPRVKNAIPLKIWKNWSAGIGYPKDDGRTPGMSYASGLLGIAGELRPAPFMNVVTTSVFDLVAGYNLSASVAWKRAACTIAPSSGSTVAAASTVTDSKTNGTSLTYAHSIDAVGLDDVVVYTTVHNDSNADPTSVTYDGDAMTRVTGVTTATERVSIWRKINPNRGTVNVVVNIAGGTDLISSTIAFSGTHQTTPETASGSTNASSSGPITVVLTAEANGAILIAISFDDTSETATLFREQTSILSDTQGTMEAEASYKASATTDSHFQYFFEAEANTDGEHPFLYAMRGFRFAAGWVLHKIDLSTATFGTFEASSLAETNAPFPGQPAKFKGFWWLPAGNDYTPRKLSVVGTGDASTDTLDTSANPFVPGADHLVAFGNQLAGSVKEGVSGLPGFLGYGTNSGGISVLQVGGAPATATNWGSVFPVGDVTDRAAGLTNIKGATFVLMPDGLYSFNSKGRAGLVHGELGAWENTHINVPMSTYKGGLVISLPSGLIFYVPGEEPISISVGKGMPLGSMPASGVSELHGGIHHSTDTVANFIYEVYQPNSSSTNALLLCGYAVDGEFIWQSLGALTLLETELMMGCKVARNGKPNSADYVTPTLWSQSGADLVYIKLDPSASPFHSRADTHKVVLSGNAFMSELIFPEPVDLSELVVYTQDMLSDDTDEWQMSFIVNATGNEENFAPIVQNGRTAIPLTNKLVHRLTLHVQWVATSTSDRVPPTIAQIELYGKPTESVVS</sequence>
<proteinExistence type="predicted"/>
<protein>
    <submittedName>
        <fullName evidence="1">Uncharacterized protein</fullName>
    </submittedName>
</protein>
<dbReference type="EMBL" id="LAZR01019321">
    <property type="protein sequence ID" value="KKL92968.1"/>
    <property type="molecule type" value="Genomic_DNA"/>
</dbReference>